<dbReference type="EMBL" id="WPIN01000015">
    <property type="protein sequence ID" value="MVM34384.1"/>
    <property type="molecule type" value="Genomic_DNA"/>
</dbReference>
<protein>
    <submittedName>
        <fullName evidence="2">Uncharacterized protein</fullName>
    </submittedName>
</protein>
<feature type="region of interest" description="Disordered" evidence="1">
    <location>
        <begin position="1"/>
        <end position="21"/>
    </location>
</feature>
<dbReference type="AlphaFoldDB" id="A0A7K1SKU5"/>
<comment type="caution">
    <text evidence="2">The sequence shown here is derived from an EMBL/GenBank/DDBJ whole genome shotgun (WGS) entry which is preliminary data.</text>
</comment>
<reference evidence="2 3" key="1">
    <citation type="submission" date="2019-12" db="EMBL/GenBank/DDBJ databases">
        <title>Spirosoma sp. HMF4905 genome sequencing and assembly.</title>
        <authorList>
            <person name="Kang H."/>
            <person name="Cha I."/>
            <person name="Kim H."/>
            <person name="Joh K."/>
        </authorList>
    </citation>
    <scope>NUCLEOTIDE SEQUENCE [LARGE SCALE GENOMIC DNA]</scope>
    <source>
        <strain evidence="2 3">HMF4905</strain>
    </source>
</reference>
<organism evidence="2 3">
    <name type="scientific">Spirosoma arboris</name>
    <dbReference type="NCBI Taxonomy" id="2682092"/>
    <lineage>
        <taxon>Bacteria</taxon>
        <taxon>Pseudomonadati</taxon>
        <taxon>Bacteroidota</taxon>
        <taxon>Cytophagia</taxon>
        <taxon>Cytophagales</taxon>
        <taxon>Cytophagaceae</taxon>
        <taxon>Spirosoma</taxon>
    </lineage>
</organism>
<accession>A0A7K1SKU5</accession>
<gene>
    <name evidence="2" type="ORF">GO755_30410</name>
</gene>
<proteinExistence type="predicted"/>
<keyword evidence="3" id="KW-1185">Reference proteome</keyword>
<evidence type="ECO:0000313" key="3">
    <source>
        <dbReference type="Proteomes" id="UP000436006"/>
    </source>
</evidence>
<dbReference type="RefSeq" id="WP_157589204.1">
    <property type="nucleotide sequence ID" value="NZ_WPIN01000015.1"/>
</dbReference>
<evidence type="ECO:0000313" key="2">
    <source>
        <dbReference type="EMBL" id="MVM34384.1"/>
    </source>
</evidence>
<dbReference type="Proteomes" id="UP000436006">
    <property type="component" value="Unassembled WGS sequence"/>
</dbReference>
<sequence>MNTVQMYAGKGNNVPPTPQAAKNGPQVPILVDYRQLPEKPICFQPLAGIIDPDYLRQFQLTPQERQRATLLTVATSTMAHLIPLQTVVLAVTLNPVQYADAEGKVVAIALESKPQELVFGRVVAIDVACIKLGFECPVNSGVTIARVSIGFLCLVRYIVTKTVI</sequence>
<evidence type="ECO:0000256" key="1">
    <source>
        <dbReference type="SAM" id="MobiDB-lite"/>
    </source>
</evidence>
<name>A0A7K1SKU5_9BACT</name>